<evidence type="ECO:0000256" key="2">
    <source>
        <dbReference type="PROSITE-ProRule" id="PRU00023"/>
    </source>
</evidence>
<reference evidence="4" key="1">
    <citation type="submission" date="2015-11" db="EMBL/GenBank/DDBJ databases">
        <authorList>
            <consortium name="International Coturnix japonica Genome Analysis Consortium"/>
            <person name="Warren W."/>
            <person name="Burt D.W."/>
            <person name="Antin P.B."/>
            <person name="Lanford R."/>
            <person name="Gros J."/>
            <person name="Wilson R.K."/>
        </authorList>
    </citation>
    <scope>NUCLEOTIDE SEQUENCE [LARGE SCALE GENOMIC DNA]</scope>
</reference>
<name>A0A8C2YH42_COTJA</name>
<feature type="repeat" description="ANK" evidence="2">
    <location>
        <begin position="278"/>
        <end position="311"/>
    </location>
</feature>
<dbReference type="PANTHER" id="PTHR24132:SF24">
    <property type="entry name" value="ANKYRIN REPEAT AND SOCS BOX PROTEIN 6"/>
    <property type="match status" value="1"/>
</dbReference>
<dbReference type="Proteomes" id="UP000694412">
    <property type="component" value="Chromosome 17"/>
</dbReference>
<dbReference type="Pfam" id="PF12796">
    <property type="entry name" value="Ank_2"/>
    <property type="match status" value="1"/>
</dbReference>
<feature type="domain" description="SOCS box" evidence="3">
    <location>
        <begin position="520"/>
        <end position="557"/>
    </location>
</feature>
<dbReference type="Gene3D" id="1.10.750.20">
    <property type="entry name" value="SOCS box"/>
    <property type="match status" value="1"/>
</dbReference>
<feature type="repeat" description="ANK" evidence="2">
    <location>
        <begin position="244"/>
        <end position="276"/>
    </location>
</feature>
<dbReference type="SUPFAM" id="SSF158235">
    <property type="entry name" value="SOCS box-like"/>
    <property type="match status" value="1"/>
</dbReference>
<dbReference type="FunFam" id="1.10.750.20:FF:000001">
    <property type="entry name" value="Ankyrin repeat and SOCS box containing 1"/>
    <property type="match status" value="1"/>
</dbReference>
<dbReference type="PROSITE" id="PS50088">
    <property type="entry name" value="ANK_REPEAT"/>
    <property type="match status" value="2"/>
</dbReference>
<dbReference type="SMART" id="SM00248">
    <property type="entry name" value="ANK"/>
    <property type="match status" value="3"/>
</dbReference>
<dbReference type="CDD" id="cd03725">
    <property type="entry name" value="SOCS_ASB6"/>
    <property type="match status" value="1"/>
</dbReference>
<dbReference type="AlphaFoldDB" id="A0A8C2YH42"/>
<dbReference type="InterPro" id="IPR037327">
    <property type="entry name" value="ASB6_SOCS"/>
</dbReference>
<dbReference type="PROSITE" id="PS50225">
    <property type="entry name" value="SOCS"/>
    <property type="match status" value="1"/>
</dbReference>
<dbReference type="InterPro" id="IPR036770">
    <property type="entry name" value="Ankyrin_rpt-contain_sf"/>
</dbReference>
<dbReference type="PROSITE" id="PS50297">
    <property type="entry name" value="ANK_REP_REGION"/>
    <property type="match status" value="1"/>
</dbReference>
<keyword evidence="2" id="KW-0040">ANK repeat</keyword>
<dbReference type="InterPro" id="IPR002110">
    <property type="entry name" value="Ankyrin_rpt"/>
</dbReference>
<dbReference type="SUPFAM" id="SSF48403">
    <property type="entry name" value="Ankyrin repeat"/>
    <property type="match status" value="1"/>
</dbReference>
<dbReference type="GO" id="GO:0016567">
    <property type="term" value="P:protein ubiquitination"/>
    <property type="evidence" value="ECO:0007669"/>
    <property type="project" value="UniProtKB-UniPathway"/>
</dbReference>
<comment type="pathway">
    <text evidence="1">Protein modification; protein ubiquitination.</text>
</comment>
<dbReference type="GO" id="GO:0035556">
    <property type="term" value="P:intracellular signal transduction"/>
    <property type="evidence" value="ECO:0007669"/>
    <property type="project" value="InterPro"/>
</dbReference>
<reference evidence="4" key="3">
    <citation type="submission" date="2025-09" db="UniProtKB">
        <authorList>
            <consortium name="Ensembl"/>
        </authorList>
    </citation>
    <scope>IDENTIFICATION</scope>
</reference>
<proteinExistence type="predicted"/>
<dbReference type="UniPathway" id="UPA00143"/>
<dbReference type="Ensembl" id="ENSCJPT00005035409.1">
    <property type="protein sequence ID" value="ENSCJPP00005026116.1"/>
    <property type="gene ID" value="ENSCJPG00005020376.1"/>
</dbReference>
<dbReference type="SMART" id="SM00969">
    <property type="entry name" value="SOCS_box"/>
    <property type="match status" value="1"/>
</dbReference>
<dbReference type="InterPro" id="IPR036036">
    <property type="entry name" value="SOCS_box-like_dom_sf"/>
</dbReference>
<keyword evidence="5" id="KW-1185">Reference proteome</keyword>
<dbReference type="InterPro" id="IPR001496">
    <property type="entry name" value="SOCS_box"/>
</dbReference>
<evidence type="ECO:0000313" key="4">
    <source>
        <dbReference type="Ensembl" id="ENSCJPP00005026116.1"/>
    </source>
</evidence>
<evidence type="ECO:0000256" key="1">
    <source>
        <dbReference type="ARBA" id="ARBA00004906"/>
    </source>
</evidence>
<protein>
    <submittedName>
        <fullName evidence="4">Ankyrin repeat and SOCS box containing 6</fullName>
    </submittedName>
</protein>
<sequence length="600" mass="65424">MGLYRAAPAVRAPVPLPFPRCPLAAERALGHAPFIDHALNQTPPTSEAAAISTSGGGAVRCWVALRLSGSGSGLVRSIGTTSRFFALGGGGSEGGDVVLNVKLPAIRLYLQGVAVWRTGLAGPSGLLCVGPRLCHAGGPCGGMPFLHGFRRITLEYQPMVDEILALLTLRDDGGKDEMESHTCLGSNGGQLSAMRQVLQREAHSPFYQEGVSYTLLKVTELGLVQAAEVLLEFGADLSFEDPVTYYTPLHIAVLRNQPDMVELLARHGADINRRDRIHESSPLDLASEEPERLPCLQRLLQLGADVNAADKTGKTALLHALLHCYCSSDVVQIHNTESIRLLLEGGADARATTEDGDTVFTYIIFLLGDIVLASTEAEVQNRFCIRVMQLLMAHGANPSECPSLESFTYRCLQNFTCHFPLLRFLLESGAAYNCSLHGPSCWSGFQTVFDCLCSHVSILKDSSISTEVIQMGQTLLELMMASSQTIQLPSDFKVDVNSCRYHEEKIRTLFCSVKQLEHTPQALKHLCRVSIRQCLRPWPIDVKIKALPLPDRLKWYLLIDHTAVGHEDLSLTDDSPSPHSVVAVPPDSQQITALHPLSLQ</sequence>
<dbReference type="Pfam" id="PF07525">
    <property type="entry name" value="SOCS_box"/>
    <property type="match status" value="1"/>
</dbReference>
<organism evidence="4 5">
    <name type="scientific">Coturnix japonica</name>
    <name type="common">Japanese quail</name>
    <name type="synonym">Coturnix coturnix japonica</name>
    <dbReference type="NCBI Taxonomy" id="93934"/>
    <lineage>
        <taxon>Eukaryota</taxon>
        <taxon>Metazoa</taxon>
        <taxon>Chordata</taxon>
        <taxon>Craniata</taxon>
        <taxon>Vertebrata</taxon>
        <taxon>Euteleostomi</taxon>
        <taxon>Archelosauria</taxon>
        <taxon>Archosauria</taxon>
        <taxon>Dinosauria</taxon>
        <taxon>Saurischia</taxon>
        <taxon>Theropoda</taxon>
        <taxon>Coelurosauria</taxon>
        <taxon>Aves</taxon>
        <taxon>Neognathae</taxon>
        <taxon>Galloanserae</taxon>
        <taxon>Galliformes</taxon>
        <taxon>Phasianidae</taxon>
        <taxon>Perdicinae</taxon>
        <taxon>Coturnix</taxon>
    </lineage>
</organism>
<dbReference type="GeneTree" id="ENSGT00390000006784"/>
<gene>
    <name evidence="4" type="primary">ASB6</name>
</gene>
<evidence type="ECO:0000259" key="3">
    <source>
        <dbReference type="PROSITE" id="PS50225"/>
    </source>
</evidence>
<accession>A0A8C2YH42</accession>
<reference evidence="4" key="2">
    <citation type="submission" date="2025-08" db="UniProtKB">
        <authorList>
            <consortium name="Ensembl"/>
        </authorList>
    </citation>
    <scope>IDENTIFICATION</scope>
</reference>
<dbReference type="PANTHER" id="PTHR24132">
    <property type="entry name" value="ANKYRIN REPEAT AND SOCS BOX PROTEIN 6"/>
    <property type="match status" value="1"/>
</dbReference>
<dbReference type="Gene3D" id="1.25.40.20">
    <property type="entry name" value="Ankyrin repeat-containing domain"/>
    <property type="match status" value="1"/>
</dbReference>
<evidence type="ECO:0000313" key="5">
    <source>
        <dbReference type="Proteomes" id="UP000694412"/>
    </source>
</evidence>